<sequence>MMLHLLLIGLQLSITVASRPLKVKNFTAADNAMPLKKLEPQRVYNNEGAYYTSETFHTWLWCDYIGIMPGLPVIWSSNGRFLLCYPEDYSVNVFLPGRRRFFFANLTSELEGQHVGLYWLCHCDSMIINPQQAICRVGKLANIACPGLSLRNYRLLA</sequence>
<name>A0A1Y2FLR6_PROLT</name>
<dbReference type="GeneID" id="63783397"/>
<dbReference type="Proteomes" id="UP000193685">
    <property type="component" value="Unassembled WGS sequence"/>
</dbReference>
<evidence type="ECO:0000256" key="1">
    <source>
        <dbReference type="SAM" id="SignalP"/>
    </source>
</evidence>
<protein>
    <submittedName>
        <fullName evidence="2">Uncharacterized protein</fullName>
    </submittedName>
</protein>
<dbReference type="AlphaFoldDB" id="A0A1Y2FLR6"/>
<feature type="chain" id="PRO_5011001932" evidence="1">
    <location>
        <begin position="18"/>
        <end position="157"/>
    </location>
</feature>
<evidence type="ECO:0000313" key="3">
    <source>
        <dbReference type="Proteomes" id="UP000193685"/>
    </source>
</evidence>
<gene>
    <name evidence="2" type="ORF">BCR37DRAFT_276906</name>
</gene>
<accession>A0A1Y2FLR6</accession>
<organism evidence="2 3">
    <name type="scientific">Protomyces lactucae-debilis</name>
    <dbReference type="NCBI Taxonomy" id="2754530"/>
    <lineage>
        <taxon>Eukaryota</taxon>
        <taxon>Fungi</taxon>
        <taxon>Dikarya</taxon>
        <taxon>Ascomycota</taxon>
        <taxon>Taphrinomycotina</taxon>
        <taxon>Taphrinomycetes</taxon>
        <taxon>Taphrinales</taxon>
        <taxon>Protomycetaceae</taxon>
        <taxon>Protomyces</taxon>
    </lineage>
</organism>
<reference evidence="2 3" key="1">
    <citation type="submission" date="2016-07" db="EMBL/GenBank/DDBJ databases">
        <title>Pervasive Adenine N6-methylation of Active Genes in Fungi.</title>
        <authorList>
            <consortium name="DOE Joint Genome Institute"/>
            <person name="Mondo S.J."/>
            <person name="Dannebaum R.O."/>
            <person name="Kuo R.C."/>
            <person name="Labutti K."/>
            <person name="Haridas S."/>
            <person name="Kuo A."/>
            <person name="Salamov A."/>
            <person name="Ahrendt S.R."/>
            <person name="Lipzen A."/>
            <person name="Sullivan W."/>
            <person name="Andreopoulos W.B."/>
            <person name="Clum A."/>
            <person name="Lindquist E."/>
            <person name="Daum C."/>
            <person name="Ramamoorthy G.K."/>
            <person name="Gryganskyi A."/>
            <person name="Culley D."/>
            <person name="Magnuson J.K."/>
            <person name="James T.Y."/>
            <person name="O'Malley M.A."/>
            <person name="Stajich J.E."/>
            <person name="Spatafora J.W."/>
            <person name="Visel A."/>
            <person name="Grigoriev I.V."/>
        </authorList>
    </citation>
    <scope>NUCLEOTIDE SEQUENCE [LARGE SCALE GENOMIC DNA]</scope>
    <source>
        <strain evidence="2 3">12-1054</strain>
    </source>
</reference>
<evidence type="ECO:0000313" key="2">
    <source>
        <dbReference type="EMBL" id="ORY83715.1"/>
    </source>
</evidence>
<comment type="caution">
    <text evidence="2">The sequence shown here is derived from an EMBL/GenBank/DDBJ whole genome shotgun (WGS) entry which is preliminary data.</text>
</comment>
<dbReference type="RefSeq" id="XP_040726010.1">
    <property type="nucleotide sequence ID" value="XM_040866798.1"/>
</dbReference>
<keyword evidence="3" id="KW-1185">Reference proteome</keyword>
<dbReference type="EMBL" id="MCFI01000007">
    <property type="protein sequence ID" value="ORY83715.1"/>
    <property type="molecule type" value="Genomic_DNA"/>
</dbReference>
<keyword evidence="1" id="KW-0732">Signal</keyword>
<proteinExistence type="predicted"/>
<feature type="signal peptide" evidence="1">
    <location>
        <begin position="1"/>
        <end position="17"/>
    </location>
</feature>